<dbReference type="InterPro" id="IPR018095">
    <property type="entry name" value="Thymidylate_kin_CS"/>
</dbReference>
<keyword evidence="5 11" id="KW-0545">Nucleotide biosynthesis</keyword>
<evidence type="ECO:0000256" key="6">
    <source>
        <dbReference type="ARBA" id="ARBA00022741"/>
    </source>
</evidence>
<dbReference type="PANTHER" id="PTHR10344">
    <property type="entry name" value="THYMIDYLATE KINASE"/>
    <property type="match status" value="1"/>
</dbReference>
<reference evidence="13 14" key="1">
    <citation type="submission" date="2020-02" db="EMBL/GenBank/DDBJ databases">
        <title>Genome sequence of Parvularcula flava strain NH6-79.</title>
        <authorList>
            <person name="Abdul Karim M.H."/>
            <person name="Lam M.Q."/>
            <person name="Chen S.J."/>
            <person name="Yahya A."/>
            <person name="Shahir S."/>
            <person name="Shamsir M.S."/>
            <person name="Chong C.S."/>
        </authorList>
    </citation>
    <scope>NUCLEOTIDE SEQUENCE [LARGE SCALE GENOMIC DNA]</scope>
    <source>
        <strain evidence="13 14">NH6-79</strain>
    </source>
</reference>
<keyword evidence="8 11" id="KW-0067">ATP-binding</keyword>
<feature type="domain" description="Thymidylate kinase-like" evidence="12">
    <location>
        <begin position="9"/>
        <end position="199"/>
    </location>
</feature>
<organism evidence="13 14">
    <name type="scientific">Aquisalinus luteolus</name>
    <dbReference type="NCBI Taxonomy" id="1566827"/>
    <lineage>
        <taxon>Bacteria</taxon>
        <taxon>Pseudomonadati</taxon>
        <taxon>Pseudomonadota</taxon>
        <taxon>Alphaproteobacteria</taxon>
        <taxon>Parvularculales</taxon>
        <taxon>Parvularculaceae</taxon>
        <taxon>Aquisalinus</taxon>
    </lineage>
</organism>
<keyword evidence="14" id="KW-1185">Reference proteome</keyword>
<evidence type="ECO:0000256" key="8">
    <source>
        <dbReference type="ARBA" id="ARBA00022840"/>
    </source>
</evidence>
<keyword evidence="6 11" id="KW-0547">Nucleotide-binding</keyword>
<evidence type="ECO:0000256" key="11">
    <source>
        <dbReference type="HAMAP-Rule" id="MF_00165"/>
    </source>
</evidence>
<dbReference type="SUPFAM" id="SSF52540">
    <property type="entry name" value="P-loop containing nucleoside triphosphate hydrolases"/>
    <property type="match status" value="1"/>
</dbReference>
<evidence type="ECO:0000256" key="4">
    <source>
        <dbReference type="ARBA" id="ARBA00022679"/>
    </source>
</evidence>
<evidence type="ECO:0000256" key="9">
    <source>
        <dbReference type="ARBA" id="ARBA00029962"/>
    </source>
</evidence>
<comment type="caution">
    <text evidence="13">The sequence shown here is derived from an EMBL/GenBank/DDBJ whole genome shotgun (WGS) entry which is preliminary data.</text>
</comment>
<evidence type="ECO:0000313" key="14">
    <source>
        <dbReference type="Proteomes" id="UP000818603"/>
    </source>
</evidence>
<sequence>MMAGLFITFDGPEGSGKSTQIIRLKEWLEEAGHEVVVTREPGGTDNAETLRDLLVSGDTASWSPVSECLIMNAARADHLERLIRPALAGGKTVLCDRFMDSTRAYQGGGGKLAMDDILAIERSVVGETVPDITFIFDLDPAIGLERAGKRNAHGGEDRFERKGLNYHEAVRTVFRDIATAEPDRCVLIDAAQPIDDVTSTLHKVLQSRGIPG</sequence>
<evidence type="ECO:0000256" key="2">
    <source>
        <dbReference type="ARBA" id="ARBA00012980"/>
    </source>
</evidence>
<dbReference type="Pfam" id="PF02223">
    <property type="entry name" value="Thymidylate_kin"/>
    <property type="match status" value="1"/>
</dbReference>
<dbReference type="PROSITE" id="PS01331">
    <property type="entry name" value="THYMIDYLATE_KINASE"/>
    <property type="match status" value="1"/>
</dbReference>
<keyword evidence="4 11" id="KW-0808">Transferase</keyword>
<evidence type="ECO:0000256" key="1">
    <source>
        <dbReference type="ARBA" id="ARBA00009776"/>
    </source>
</evidence>
<proteinExistence type="inferred from homology"/>
<gene>
    <name evidence="11" type="primary">tmk</name>
    <name evidence="13" type="ORF">FF098_006990</name>
</gene>
<dbReference type="InterPro" id="IPR039430">
    <property type="entry name" value="Thymidylate_kin-like_dom"/>
</dbReference>
<evidence type="ECO:0000256" key="3">
    <source>
        <dbReference type="ARBA" id="ARBA00017144"/>
    </source>
</evidence>
<comment type="similarity">
    <text evidence="1 11">Belongs to the thymidylate kinase family.</text>
</comment>
<dbReference type="EMBL" id="VCJR02000001">
    <property type="protein sequence ID" value="NHK27641.1"/>
    <property type="molecule type" value="Genomic_DNA"/>
</dbReference>
<dbReference type="InterPro" id="IPR018094">
    <property type="entry name" value="Thymidylate_kinase"/>
</dbReference>
<dbReference type="GO" id="GO:0004798">
    <property type="term" value="F:dTMP kinase activity"/>
    <property type="evidence" value="ECO:0007669"/>
    <property type="project" value="UniProtKB-EC"/>
</dbReference>
<dbReference type="Proteomes" id="UP000818603">
    <property type="component" value="Unassembled WGS sequence"/>
</dbReference>
<dbReference type="CDD" id="cd01672">
    <property type="entry name" value="TMPK"/>
    <property type="match status" value="1"/>
</dbReference>
<evidence type="ECO:0000256" key="5">
    <source>
        <dbReference type="ARBA" id="ARBA00022727"/>
    </source>
</evidence>
<dbReference type="Gene3D" id="3.40.50.300">
    <property type="entry name" value="P-loop containing nucleotide triphosphate hydrolases"/>
    <property type="match status" value="1"/>
</dbReference>
<evidence type="ECO:0000256" key="7">
    <source>
        <dbReference type="ARBA" id="ARBA00022777"/>
    </source>
</evidence>
<evidence type="ECO:0000259" key="12">
    <source>
        <dbReference type="Pfam" id="PF02223"/>
    </source>
</evidence>
<evidence type="ECO:0000256" key="10">
    <source>
        <dbReference type="ARBA" id="ARBA00048743"/>
    </source>
</evidence>
<comment type="catalytic activity">
    <reaction evidence="10 11">
        <text>dTMP + ATP = dTDP + ADP</text>
        <dbReference type="Rhea" id="RHEA:13517"/>
        <dbReference type="ChEBI" id="CHEBI:30616"/>
        <dbReference type="ChEBI" id="CHEBI:58369"/>
        <dbReference type="ChEBI" id="CHEBI:63528"/>
        <dbReference type="ChEBI" id="CHEBI:456216"/>
        <dbReference type="EC" id="2.7.4.9"/>
    </reaction>
</comment>
<dbReference type="NCBIfam" id="TIGR00041">
    <property type="entry name" value="DTMP_kinase"/>
    <property type="match status" value="1"/>
</dbReference>
<dbReference type="EC" id="2.7.4.9" evidence="2 11"/>
<accession>A0ABX0HML1</accession>
<dbReference type="InterPro" id="IPR027417">
    <property type="entry name" value="P-loop_NTPase"/>
</dbReference>
<comment type="function">
    <text evidence="11">Phosphorylation of dTMP to form dTDP in both de novo and salvage pathways of dTTP synthesis.</text>
</comment>
<name>A0ABX0HML1_9PROT</name>
<dbReference type="HAMAP" id="MF_00165">
    <property type="entry name" value="Thymidylate_kinase"/>
    <property type="match status" value="1"/>
</dbReference>
<protein>
    <recommendedName>
        <fullName evidence="3 11">Thymidylate kinase</fullName>
        <ecNumber evidence="2 11">2.7.4.9</ecNumber>
    </recommendedName>
    <alternativeName>
        <fullName evidence="9 11">dTMP kinase</fullName>
    </alternativeName>
</protein>
<keyword evidence="7 11" id="KW-0418">Kinase</keyword>
<dbReference type="RefSeq" id="WP_155138758.1">
    <property type="nucleotide sequence ID" value="NZ_BMGZ01000001.1"/>
</dbReference>
<feature type="binding site" evidence="11">
    <location>
        <begin position="11"/>
        <end position="18"/>
    </location>
    <ligand>
        <name>ATP</name>
        <dbReference type="ChEBI" id="CHEBI:30616"/>
    </ligand>
</feature>
<evidence type="ECO:0000313" key="13">
    <source>
        <dbReference type="EMBL" id="NHK27641.1"/>
    </source>
</evidence>
<dbReference type="PANTHER" id="PTHR10344:SF4">
    <property type="entry name" value="UMP-CMP KINASE 2, MITOCHONDRIAL"/>
    <property type="match status" value="1"/>
</dbReference>